<dbReference type="EMBL" id="SPIA01000001">
    <property type="protein sequence ID" value="TFH68812.1"/>
    <property type="molecule type" value="Genomic_DNA"/>
</dbReference>
<dbReference type="InterPro" id="IPR032710">
    <property type="entry name" value="NTF2-like_dom_sf"/>
</dbReference>
<comment type="caution">
    <text evidence="2">The sequence shown here is derived from an EMBL/GenBank/DDBJ whole genome shotgun (WGS) entry which is preliminary data.</text>
</comment>
<evidence type="ECO:0000313" key="3">
    <source>
        <dbReference type="Proteomes" id="UP000298133"/>
    </source>
</evidence>
<dbReference type="Gene3D" id="3.10.450.50">
    <property type="match status" value="1"/>
</dbReference>
<dbReference type="InterPro" id="IPR037401">
    <property type="entry name" value="SnoaL-like"/>
</dbReference>
<dbReference type="Proteomes" id="UP000298133">
    <property type="component" value="Unassembled WGS sequence"/>
</dbReference>
<sequence>MREPVDHYRAIEQLIYRYAESIDSGDIDGLARLFERGQVVSLPSGWQVKGYGSLKDFYLKQIIIYPSTGTPCTAHSVTNVIIDLDQSNGTALARSQFVVRQALEGEHEQVVMSGRYSDQFSCDDNGWYFTQRKILPTYFGDLSRHFRGQLDRTPAGQIAAPDNVVAFAGDKRLN</sequence>
<dbReference type="SUPFAM" id="SSF54427">
    <property type="entry name" value="NTF2-like"/>
    <property type="match status" value="1"/>
</dbReference>
<protein>
    <submittedName>
        <fullName evidence="2">Nuclear transport factor 2 family protein</fullName>
    </submittedName>
</protein>
<dbReference type="OrthoDB" id="7605094at2"/>
<reference evidence="2 3" key="1">
    <citation type="submission" date="2019-03" db="EMBL/GenBank/DDBJ databases">
        <title>Draft genome of Gammaproteobacteria bacterium LSUCC0057, a member of the SAR92 clade.</title>
        <authorList>
            <person name="Lanclos V.C."/>
            <person name="Doiron C."/>
            <person name="Henson M.W."/>
            <person name="Thrash J.C."/>
        </authorList>
    </citation>
    <scope>NUCLEOTIDE SEQUENCE [LARGE SCALE GENOMIC DNA]</scope>
    <source>
        <strain evidence="2 3">LSUCC0057</strain>
    </source>
</reference>
<dbReference type="Pfam" id="PF13577">
    <property type="entry name" value="SnoaL_4"/>
    <property type="match status" value="1"/>
</dbReference>
<accession>A0A4Y8UK97</accession>
<organism evidence="2 3">
    <name type="scientific">Gammaproteobacteria bacterium LSUCC0057</name>
    <dbReference type="NCBI Taxonomy" id="2559237"/>
    <lineage>
        <taxon>Bacteria</taxon>
        <taxon>Pseudomonadati</taxon>
        <taxon>Pseudomonadota</taxon>
        <taxon>Gammaproteobacteria</taxon>
        <taxon>Cellvibrionales</taxon>
        <taxon>Porticoccaceae</taxon>
        <taxon>SAR92 clade</taxon>
    </lineage>
</organism>
<dbReference type="AlphaFoldDB" id="A0A4Y8UK97"/>
<dbReference type="CDD" id="cd00531">
    <property type="entry name" value="NTF2_like"/>
    <property type="match status" value="1"/>
</dbReference>
<gene>
    <name evidence="2" type="ORF">E3W66_02345</name>
</gene>
<keyword evidence="3" id="KW-1185">Reference proteome</keyword>
<evidence type="ECO:0000313" key="2">
    <source>
        <dbReference type="EMBL" id="TFH68812.1"/>
    </source>
</evidence>
<name>A0A4Y8UK97_9GAMM</name>
<proteinExistence type="predicted"/>
<evidence type="ECO:0000259" key="1">
    <source>
        <dbReference type="Pfam" id="PF13577"/>
    </source>
</evidence>
<feature type="domain" description="SnoaL-like" evidence="1">
    <location>
        <begin position="6"/>
        <end position="133"/>
    </location>
</feature>